<keyword evidence="1" id="KW-0805">Transcription regulation</keyword>
<dbReference type="PANTHER" id="PTHR30055">
    <property type="entry name" value="HTH-TYPE TRANSCRIPTIONAL REGULATOR RUTR"/>
    <property type="match status" value="1"/>
</dbReference>
<dbReference type="Pfam" id="PF00440">
    <property type="entry name" value="TetR_N"/>
    <property type="match status" value="1"/>
</dbReference>
<feature type="region of interest" description="Disordered" evidence="5">
    <location>
        <begin position="1"/>
        <end position="20"/>
    </location>
</feature>
<dbReference type="PANTHER" id="PTHR30055:SF234">
    <property type="entry name" value="HTH-TYPE TRANSCRIPTIONAL REGULATOR BETI"/>
    <property type="match status" value="1"/>
</dbReference>
<evidence type="ECO:0000256" key="5">
    <source>
        <dbReference type="SAM" id="MobiDB-lite"/>
    </source>
</evidence>
<dbReference type="EMBL" id="JBBEGN010000016">
    <property type="protein sequence ID" value="MEJ2870856.1"/>
    <property type="molecule type" value="Genomic_DNA"/>
</dbReference>
<evidence type="ECO:0000256" key="3">
    <source>
        <dbReference type="ARBA" id="ARBA00023163"/>
    </source>
</evidence>
<feature type="domain" description="HTH tetR-type" evidence="6">
    <location>
        <begin position="20"/>
        <end position="80"/>
    </location>
</feature>
<dbReference type="RefSeq" id="WP_337697425.1">
    <property type="nucleotide sequence ID" value="NZ_JBBEGN010000016.1"/>
</dbReference>
<dbReference type="SUPFAM" id="SSF46689">
    <property type="entry name" value="Homeodomain-like"/>
    <property type="match status" value="1"/>
</dbReference>
<dbReference type="Gene3D" id="1.10.357.10">
    <property type="entry name" value="Tetracycline Repressor, domain 2"/>
    <property type="match status" value="1"/>
</dbReference>
<sequence length="218" mass="23049">MTATDPATAATAPGDGGEGSARRRELLDAAYGWVLEHGWAGMSLRPLAEAVGSSPRVLLYLFGSKDGLVRALLGRSRADQLRVLDALPDDAGLATAGRVLWDWLAADEHRALLRLWLEAYSRSVGDPDAEESTPWAGFARDTVTDWDLLLAAHQPSGRVSTPAGTAERALLLAVLRGALLDLLATGDTDRTGAAVDAHLHALEHVTASAGRGEDRSGR</sequence>
<feature type="compositionally biased region" description="Low complexity" evidence="5">
    <location>
        <begin position="1"/>
        <end position="13"/>
    </location>
</feature>
<keyword evidence="2 4" id="KW-0238">DNA-binding</keyword>
<dbReference type="InterPro" id="IPR050109">
    <property type="entry name" value="HTH-type_TetR-like_transc_reg"/>
</dbReference>
<organism evidence="7 8">
    <name type="scientific">Actinomycetospora aurantiaca</name>
    <dbReference type="NCBI Taxonomy" id="3129233"/>
    <lineage>
        <taxon>Bacteria</taxon>
        <taxon>Bacillati</taxon>
        <taxon>Actinomycetota</taxon>
        <taxon>Actinomycetes</taxon>
        <taxon>Pseudonocardiales</taxon>
        <taxon>Pseudonocardiaceae</taxon>
        <taxon>Actinomycetospora</taxon>
    </lineage>
</organism>
<evidence type="ECO:0000256" key="1">
    <source>
        <dbReference type="ARBA" id="ARBA00023015"/>
    </source>
</evidence>
<dbReference type="PROSITE" id="PS50977">
    <property type="entry name" value="HTH_TETR_2"/>
    <property type="match status" value="1"/>
</dbReference>
<dbReference type="InterPro" id="IPR009057">
    <property type="entry name" value="Homeodomain-like_sf"/>
</dbReference>
<dbReference type="Proteomes" id="UP001385809">
    <property type="component" value="Unassembled WGS sequence"/>
</dbReference>
<evidence type="ECO:0000313" key="7">
    <source>
        <dbReference type="EMBL" id="MEJ2870856.1"/>
    </source>
</evidence>
<evidence type="ECO:0000259" key="6">
    <source>
        <dbReference type="PROSITE" id="PS50977"/>
    </source>
</evidence>
<accession>A0ABU8MU68</accession>
<evidence type="ECO:0000256" key="4">
    <source>
        <dbReference type="PROSITE-ProRule" id="PRU00335"/>
    </source>
</evidence>
<dbReference type="InterPro" id="IPR001647">
    <property type="entry name" value="HTH_TetR"/>
</dbReference>
<gene>
    <name evidence="7" type="ORF">WCD74_24045</name>
</gene>
<evidence type="ECO:0000256" key="2">
    <source>
        <dbReference type="ARBA" id="ARBA00023125"/>
    </source>
</evidence>
<name>A0ABU8MU68_9PSEU</name>
<keyword evidence="8" id="KW-1185">Reference proteome</keyword>
<reference evidence="7 8" key="1">
    <citation type="submission" date="2024-03" db="EMBL/GenBank/DDBJ databases">
        <title>Actinomycetospora sp. OC33-EN08, a novel actinomycete isolated from wild orchid (Aerides multiflora).</title>
        <authorList>
            <person name="Suriyachadkun C."/>
        </authorList>
    </citation>
    <scope>NUCLEOTIDE SEQUENCE [LARGE SCALE GENOMIC DNA]</scope>
    <source>
        <strain evidence="7 8">OC33-EN08</strain>
    </source>
</reference>
<evidence type="ECO:0000313" key="8">
    <source>
        <dbReference type="Proteomes" id="UP001385809"/>
    </source>
</evidence>
<keyword evidence="3" id="KW-0804">Transcription</keyword>
<comment type="caution">
    <text evidence="7">The sequence shown here is derived from an EMBL/GenBank/DDBJ whole genome shotgun (WGS) entry which is preliminary data.</text>
</comment>
<proteinExistence type="predicted"/>
<protein>
    <submittedName>
        <fullName evidence="7">TetR/AcrR family transcriptional regulator</fullName>
    </submittedName>
</protein>
<feature type="DNA-binding region" description="H-T-H motif" evidence="4">
    <location>
        <begin position="43"/>
        <end position="62"/>
    </location>
</feature>